<dbReference type="InterPro" id="IPR059000">
    <property type="entry name" value="ATPase_P-type_domA"/>
</dbReference>
<evidence type="ECO:0000313" key="9">
    <source>
        <dbReference type="Proteomes" id="UP000334019"/>
    </source>
</evidence>
<dbReference type="Proteomes" id="UP000334019">
    <property type="component" value="Chromosome"/>
</dbReference>
<evidence type="ECO:0000256" key="1">
    <source>
        <dbReference type="ARBA" id="ARBA00004651"/>
    </source>
</evidence>
<dbReference type="KEGG" id="atq:GH723_00130"/>
<dbReference type="EMBL" id="CP045851">
    <property type="protein sequence ID" value="QGG93643.1"/>
    <property type="molecule type" value="Genomic_DNA"/>
</dbReference>
<keyword evidence="4 6" id="KW-1133">Transmembrane helix</keyword>
<dbReference type="SFLD" id="SFLDG00002">
    <property type="entry name" value="C1.7:_P-type_atpase_like"/>
    <property type="match status" value="1"/>
</dbReference>
<evidence type="ECO:0000313" key="8">
    <source>
        <dbReference type="EMBL" id="QGG93643.1"/>
    </source>
</evidence>
<feature type="transmembrane region" description="Helical" evidence="6">
    <location>
        <begin position="607"/>
        <end position="628"/>
    </location>
</feature>
<dbReference type="SUPFAM" id="SSF81665">
    <property type="entry name" value="Calcium ATPase, transmembrane domain M"/>
    <property type="match status" value="1"/>
</dbReference>
<protein>
    <submittedName>
        <fullName evidence="8">HAD-IC family P-type ATPase</fullName>
    </submittedName>
</protein>
<dbReference type="InterPro" id="IPR023298">
    <property type="entry name" value="ATPase_P-typ_TM_dom_sf"/>
</dbReference>
<dbReference type="Gene3D" id="3.40.1110.10">
    <property type="entry name" value="Calcium-transporting ATPase, cytoplasmic domain N"/>
    <property type="match status" value="1"/>
</dbReference>
<dbReference type="SUPFAM" id="SSF56784">
    <property type="entry name" value="HAD-like"/>
    <property type="match status" value="1"/>
</dbReference>
<dbReference type="PRINTS" id="PR00120">
    <property type="entry name" value="HATPASE"/>
</dbReference>
<evidence type="ECO:0000256" key="5">
    <source>
        <dbReference type="ARBA" id="ARBA00023136"/>
    </source>
</evidence>
<keyword evidence="3" id="KW-1278">Translocase</keyword>
<feature type="transmembrane region" description="Helical" evidence="6">
    <location>
        <begin position="215"/>
        <end position="237"/>
    </location>
</feature>
<evidence type="ECO:0000256" key="4">
    <source>
        <dbReference type="ARBA" id="ARBA00022989"/>
    </source>
</evidence>
<feature type="transmembrane region" description="Helical" evidence="6">
    <location>
        <begin position="764"/>
        <end position="782"/>
    </location>
</feature>
<dbReference type="InterPro" id="IPR023214">
    <property type="entry name" value="HAD_sf"/>
</dbReference>
<evidence type="ECO:0000256" key="6">
    <source>
        <dbReference type="SAM" id="Phobius"/>
    </source>
</evidence>
<feature type="transmembrane region" description="Helical" evidence="6">
    <location>
        <begin position="634"/>
        <end position="655"/>
    </location>
</feature>
<dbReference type="GO" id="GO:0016887">
    <property type="term" value="F:ATP hydrolysis activity"/>
    <property type="evidence" value="ECO:0007669"/>
    <property type="project" value="InterPro"/>
</dbReference>
<evidence type="ECO:0000256" key="3">
    <source>
        <dbReference type="ARBA" id="ARBA00022967"/>
    </source>
</evidence>
<dbReference type="Pfam" id="PF00702">
    <property type="entry name" value="Hydrolase"/>
    <property type="match status" value="1"/>
</dbReference>
<dbReference type="PRINTS" id="PR00119">
    <property type="entry name" value="CATATPASE"/>
</dbReference>
<gene>
    <name evidence="8" type="ORF">GH723_00130</name>
</gene>
<feature type="domain" description="P-type ATPase A" evidence="7">
    <location>
        <begin position="98"/>
        <end position="197"/>
    </location>
</feature>
<dbReference type="Gene3D" id="2.70.150.10">
    <property type="entry name" value="Calcium-transporting ATPase, cytoplasmic transduction domain A"/>
    <property type="match status" value="1"/>
</dbReference>
<dbReference type="InterPro" id="IPR018303">
    <property type="entry name" value="ATPase_P-typ_P_site"/>
</dbReference>
<feature type="transmembrane region" description="Helical" evidence="6">
    <location>
        <begin position="249"/>
        <end position="276"/>
    </location>
</feature>
<organism evidence="8 9">
    <name type="scientific">Actinomarinicola tropica</name>
    <dbReference type="NCBI Taxonomy" id="2789776"/>
    <lineage>
        <taxon>Bacteria</taxon>
        <taxon>Bacillati</taxon>
        <taxon>Actinomycetota</taxon>
        <taxon>Acidimicrobiia</taxon>
        <taxon>Acidimicrobiales</taxon>
        <taxon>Iamiaceae</taxon>
        <taxon>Actinomarinicola</taxon>
    </lineage>
</organism>
<dbReference type="InterPro" id="IPR023299">
    <property type="entry name" value="ATPase_P-typ_cyto_dom_N"/>
</dbReference>
<keyword evidence="2 6" id="KW-0812">Transmembrane</keyword>
<dbReference type="Pfam" id="PF00122">
    <property type="entry name" value="E1-E2_ATPase"/>
    <property type="match status" value="1"/>
</dbReference>
<dbReference type="PROSITE" id="PS00154">
    <property type="entry name" value="ATPASE_E1_E2"/>
    <property type="match status" value="1"/>
</dbReference>
<dbReference type="Gene3D" id="1.20.1110.10">
    <property type="entry name" value="Calcium-transporting ATPase, transmembrane domain"/>
    <property type="match status" value="1"/>
</dbReference>
<dbReference type="PANTHER" id="PTHR42861">
    <property type="entry name" value="CALCIUM-TRANSPORTING ATPASE"/>
    <property type="match status" value="1"/>
</dbReference>
<feature type="transmembrane region" description="Helical" evidence="6">
    <location>
        <begin position="44"/>
        <end position="62"/>
    </location>
</feature>
<accession>A0A5Q2RDA5</accession>
<evidence type="ECO:0000256" key="2">
    <source>
        <dbReference type="ARBA" id="ARBA00022692"/>
    </source>
</evidence>
<dbReference type="GO" id="GO:0005886">
    <property type="term" value="C:plasma membrane"/>
    <property type="evidence" value="ECO:0007669"/>
    <property type="project" value="UniProtKB-SubCell"/>
</dbReference>
<sequence>MAPHAPPLHGLTADEVEERTRDGRINLVPDTPTRTVGQIVRANVLTPVNGIISVMFVLIMIAAPGPDALFAGVVISNSVIGIVQELRAKRELDRLAVLNAPRARVVRDGHVAEIGISGVVADEVLELQPGDQIVVDGEVLVSHGLEANESLLTGESDPVLKEKGDQVMSGSFVAAGSGYYRATRIGAESYAAALAEEARRFQLAHSELRRGINLILRWLVVIIPPVSVLLLASLLSAEDEWREALRGTVAAAVAMVPDGLVLLTSIAFIVGILGLARRKALAKELASVELLARVDTLCLDKTGTITTGEIAYTDVVLLADDLTGVDEVHAALGALVAADPNPNATLAAIGEVLAAPHDWSPRTVIPFSSARKWSAADFDGRGCWVLGAPEVVLEGAAADAGDQVERCRDEVARHADAGRRIVLLARADLALDQSHRDGALPHGVAPVALVLLEDQVRPDAEEILRYFSDQGITLKVISGDHPATVAAVAGRAGIDALGPPMDARDLPDDEEELATVLDGTTVFGRVTPHQKRAMVGALQRHGHVVAMTGDGVNDVLALKDADMGIAMGAGSASARAVAQLVLLDNAFATLPTVLAEGRRVINNIERVANVFVAKAAYAVLLAALTGLFSVPFPFLPRHLTIVGTFSIGIPGFFLALEPNVRRAVPGFVGRVVRFAIPSGVVAGLASWVAYSEVRDRTGVELDEARTLAVCVLLALGLYILGLLCRPLNTYRIVLLAAMVGGYLVALTWGPVQEFFALTLPDTEHWTLGAVCALVGMAVLEVGPRLLPGWDLPPRTERVDGHRPVSGTRLPD</sequence>
<dbReference type="AlphaFoldDB" id="A0A5Q2RDA5"/>
<dbReference type="InterPro" id="IPR008250">
    <property type="entry name" value="ATPase_P-typ_transduc_dom_A_sf"/>
</dbReference>
<keyword evidence="5 6" id="KW-0472">Membrane</keyword>
<dbReference type="SFLD" id="SFLDF00027">
    <property type="entry name" value="p-type_atpase"/>
    <property type="match status" value="1"/>
</dbReference>
<feature type="transmembrane region" description="Helical" evidence="6">
    <location>
        <begin position="667"/>
        <end position="689"/>
    </location>
</feature>
<feature type="transmembrane region" description="Helical" evidence="6">
    <location>
        <begin position="704"/>
        <end position="723"/>
    </location>
</feature>
<dbReference type="SFLD" id="SFLDS00003">
    <property type="entry name" value="Haloacid_Dehalogenase"/>
    <property type="match status" value="1"/>
</dbReference>
<comment type="subcellular location">
    <subcellularLocation>
        <location evidence="1">Cell membrane</location>
        <topology evidence="1">Multi-pass membrane protein</topology>
    </subcellularLocation>
</comment>
<feature type="transmembrane region" description="Helical" evidence="6">
    <location>
        <begin position="730"/>
        <end position="749"/>
    </location>
</feature>
<evidence type="ECO:0000259" key="7">
    <source>
        <dbReference type="Pfam" id="PF00122"/>
    </source>
</evidence>
<dbReference type="NCBIfam" id="TIGR01494">
    <property type="entry name" value="ATPase_P-type"/>
    <property type="match status" value="2"/>
</dbReference>
<dbReference type="Gene3D" id="3.40.50.1000">
    <property type="entry name" value="HAD superfamily/HAD-like"/>
    <property type="match status" value="1"/>
</dbReference>
<name>A0A5Q2RDA5_9ACTN</name>
<dbReference type="InterPro" id="IPR001757">
    <property type="entry name" value="P_typ_ATPase"/>
</dbReference>
<dbReference type="GO" id="GO:0005524">
    <property type="term" value="F:ATP binding"/>
    <property type="evidence" value="ECO:0007669"/>
    <property type="project" value="InterPro"/>
</dbReference>
<keyword evidence="9" id="KW-1185">Reference proteome</keyword>
<proteinExistence type="predicted"/>
<dbReference type="InterPro" id="IPR044492">
    <property type="entry name" value="P_typ_ATPase_HD_dom"/>
</dbReference>
<dbReference type="InterPro" id="IPR036412">
    <property type="entry name" value="HAD-like_sf"/>
</dbReference>
<reference evidence="8 9" key="1">
    <citation type="submission" date="2019-11" db="EMBL/GenBank/DDBJ databases">
        <authorList>
            <person name="He Y."/>
        </authorList>
    </citation>
    <scope>NUCLEOTIDE SEQUENCE [LARGE SCALE GENOMIC DNA]</scope>
    <source>
        <strain evidence="8 9">SCSIO 58843</strain>
    </source>
</reference>
<dbReference type="SUPFAM" id="SSF81653">
    <property type="entry name" value="Calcium ATPase, transduction domain A"/>
    <property type="match status" value="1"/>
</dbReference>
<dbReference type="RefSeq" id="WP_153757749.1">
    <property type="nucleotide sequence ID" value="NZ_CP045851.1"/>
</dbReference>